<gene>
    <name evidence="1" type="ORF">QCN29_15955</name>
</gene>
<reference evidence="1 2" key="1">
    <citation type="submission" date="2023-04" db="EMBL/GenBank/DDBJ databases">
        <title>Streptomyces chengmaiensis sp. nov. isolated from the stem of mangrove plant in Hainan.</title>
        <authorList>
            <person name="Huang X."/>
            <person name="Zhou S."/>
            <person name="Chu X."/>
            <person name="Xie Y."/>
            <person name="Lin Y."/>
        </authorList>
    </citation>
    <scope>NUCLEOTIDE SEQUENCE [LARGE SCALE GENOMIC DNA]</scope>
    <source>
        <strain evidence="1 2">HNM0663</strain>
    </source>
</reference>
<evidence type="ECO:0000313" key="1">
    <source>
        <dbReference type="EMBL" id="MDH2390259.1"/>
    </source>
</evidence>
<dbReference type="Proteomes" id="UP001223144">
    <property type="component" value="Unassembled WGS sequence"/>
</dbReference>
<keyword evidence="1" id="KW-0328">Glycosyltransferase</keyword>
<accession>A0ABT6HQW9</accession>
<keyword evidence="2" id="KW-1185">Reference proteome</keyword>
<dbReference type="PANTHER" id="PTHR45947">
    <property type="entry name" value="SULFOQUINOVOSYL TRANSFERASE SQD2"/>
    <property type="match status" value="1"/>
</dbReference>
<dbReference type="InterPro" id="IPR050194">
    <property type="entry name" value="Glycosyltransferase_grp1"/>
</dbReference>
<organism evidence="1 2">
    <name type="scientific">Streptomyces chengmaiensis</name>
    <dbReference type="NCBI Taxonomy" id="3040919"/>
    <lineage>
        <taxon>Bacteria</taxon>
        <taxon>Bacillati</taxon>
        <taxon>Actinomycetota</taxon>
        <taxon>Actinomycetes</taxon>
        <taxon>Kitasatosporales</taxon>
        <taxon>Streptomycetaceae</taxon>
        <taxon>Streptomyces</taxon>
    </lineage>
</organism>
<dbReference type="EMBL" id="JARWBG010000016">
    <property type="protein sequence ID" value="MDH2390259.1"/>
    <property type="molecule type" value="Genomic_DNA"/>
</dbReference>
<sequence>MSDPLTGIPFGGDLALPSPAGTPSVAVLVDLVRTGSAGGQVKCWERFAEAAAGLPAAELGVDLTLYVLGDRPRMEPLSPSVRFVTLPPLISTSPLVRDRGVDVCDVAPHHPALGRLLPFHDVWHLTHVFSFATTAVRLSRAQRRSGLPNRAGLVGSVHTDVPALTALYVQELTGRRAGRGPRALAEASAALVRRRRDRILRACDRVMVSTHAERAEIAAVAGEQRVSLLGRGVDHTRFRPDPSARAELTRLLGVPRDPVRVLFAGRVDSSKRVLLAAEAVRLLRQRGRSAHLVVAGAGQDSARVAGLLGGGATLLGTLDQDRLALVYAGCDVFVLPSLTETIGNVVGEAMACGLPVVLPAGARTTQWLAAPGRDGLTVTDDSPAGWADALAALADDPAERAAMGRRAAASAAARHRTWAEVLTEDLLPVWRAVAPLPSPGDG</sequence>
<name>A0ABT6HQW9_9ACTN</name>
<dbReference type="SUPFAM" id="SSF53756">
    <property type="entry name" value="UDP-Glycosyltransferase/glycogen phosphorylase"/>
    <property type="match status" value="1"/>
</dbReference>
<keyword evidence="1" id="KW-0808">Transferase</keyword>
<dbReference type="RefSeq" id="WP_279928729.1">
    <property type="nucleotide sequence ID" value="NZ_JARWBG010000016.1"/>
</dbReference>
<dbReference type="EC" id="2.4.-.-" evidence="1"/>
<protein>
    <submittedName>
        <fullName evidence="1">Glycosyltransferase</fullName>
        <ecNumber evidence="1">2.4.-.-</ecNumber>
    </submittedName>
</protein>
<dbReference type="Pfam" id="PF13692">
    <property type="entry name" value="Glyco_trans_1_4"/>
    <property type="match status" value="1"/>
</dbReference>
<proteinExistence type="predicted"/>
<evidence type="ECO:0000313" key="2">
    <source>
        <dbReference type="Proteomes" id="UP001223144"/>
    </source>
</evidence>
<dbReference type="PANTHER" id="PTHR45947:SF3">
    <property type="entry name" value="SULFOQUINOVOSYL TRANSFERASE SQD2"/>
    <property type="match status" value="1"/>
</dbReference>
<comment type="caution">
    <text evidence="1">The sequence shown here is derived from an EMBL/GenBank/DDBJ whole genome shotgun (WGS) entry which is preliminary data.</text>
</comment>
<dbReference type="Gene3D" id="3.40.50.2000">
    <property type="entry name" value="Glycogen Phosphorylase B"/>
    <property type="match status" value="2"/>
</dbReference>
<dbReference type="GO" id="GO:0016757">
    <property type="term" value="F:glycosyltransferase activity"/>
    <property type="evidence" value="ECO:0007669"/>
    <property type="project" value="UniProtKB-KW"/>
</dbReference>